<organism evidence="2 3">
    <name type="scientific">Oleispira antarctica RB-8</name>
    <dbReference type="NCBI Taxonomy" id="698738"/>
    <lineage>
        <taxon>Bacteria</taxon>
        <taxon>Pseudomonadati</taxon>
        <taxon>Pseudomonadota</taxon>
        <taxon>Gammaproteobacteria</taxon>
        <taxon>Oceanospirillales</taxon>
        <taxon>Oceanospirillaceae</taxon>
        <taxon>Oleispira</taxon>
    </lineage>
</organism>
<dbReference type="Proteomes" id="UP000032749">
    <property type="component" value="Chromosome"/>
</dbReference>
<keyword evidence="3" id="KW-1185">Reference proteome</keyword>
<sequence length="305" mass="33228">MSNLALNHLALDVVLPWHENEEQFEYFKKLAKRIVIPLMVLLIVMPLLPDFSAEPEVVKKVVMQLALDPPEVVRAPEEAPPVEAPKPKPKPVASKKTSDAAKVKPPSSNASSLAALSQQLSALSSAASAPKQQKKNVFVADAGKVQKSSRSLLGQKNATSSSSGLSASDVTINAKGGQVLEHQSGSVASPDVAIELPTEEQYHYDPKQESRRDMQSIRRTLERYKGSVYALYTKALRQSPELNGRFIFEFTILANGEISKLKLVSSELNEPNLEAKMLKKIGGINFGAADHLPTAVQYTFSFLPS</sequence>
<evidence type="ECO:0000313" key="2">
    <source>
        <dbReference type="EMBL" id="CCK76841.1"/>
    </source>
</evidence>
<evidence type="ECO:0000256" key="1">
    <source>
        <dbReference type="SAM" id="MobiDB-lite"/>
    </source>
</evidence>
<dbReference type="HOGENOM" id="CLU_074088_0_0_6"/>
<gene>
    <name evidence="2" type="ORF">OLEAN_C26650</name>
</gene>
<feature type="region of interest" description="Disordered" evidence="1">
    <location>
        <begin position="74"/>
        <end position="110"/>
    </location>
</feature>
<accession>R4YP03</accession>
<dbReference type="EMBL" id="FO203512">
    <property type="protein sequence ID" value="CCK76841.1"/>
    <property type="molecule type" value="Genomic_DNA"/>
</dbReference>
<name>R4YP03_OLEAN</name>
<dbReference type="AlphaFoldDB" id="R4YP03"/>
<evidence type="ECO:0000313" key="3">
    <source>
        <dbReference type="Proteomes" id="UP000032749"/>
    </source>
</evidence>
<protein>
    <recommendedName>
        <fullName evidence="4">TonB C-terminal domain-containing protein</fullName>
    </recommendedName>
</protein>
<dbReference type="KEGG" id="oai:OLEAN_C26650"/>
<dbReference type="InterPro" id="IPR049806">
    <property type="entry name" value="MasK-like_C"/>
</dbReference>
<dbReference type="STRING" id="698738.OLEAN_C26650"/>
<reference evidence="2 3" key="1">
    <citation type="journal article" date="2013" name="Nat. Commun.">
        <title>Genome sequence and functional genomic analysis of the oil-degrading bacterium Oleispira antarctica.</title>
        <authorList>
            <person name="Kube M."/>
            <person name="Chernikova T.N."/>
            <person name="Al-Ramahi Y."/>
            <person name="Beloqui A."/>
            <person name="Lopez-Cortez N."/>
            <person name="Guazzaroni M.E."/>
            <person name="Heipieper H.J."/>
            <person name="Klages S."/>
            <person name="Kotsyurbenko O.R."/>
            <person name="Langer I."/>
            <person name="Nechitaylo T.Y."/>
            <person name="Lunsdorf H."/>
            <person name="Fernandez M."/>
            <person name="Juarez S."/>
            <person name="Ciordia S."/>
            <person name="Singer A."/>
            <person name="Kagan O."/>
            <person name="Egorova O."/>
            <person name="Petit P.A."/>
            <person name="Stogios P."/>
            <person name="Kim Y."/>
            <person name="Tchigvintsev A."/>
            <person name="Flick R."/>
            <person name="Denaro R."/>
            <person name="Genovese M."/>
            <person name="Albar J.P."/>
            <person name="Reva O.N."/>
            <person name="Martinez-Gomariz M."/>
            <person name="Tran H."/>
            <person name="Ferrer M."/>
            <person name="Savchenko A."/>
            <person name="Yakunin A.F."/>
            <person name="Yakimov M.M."/>
            <person name="Golyshina O.V."/>
            <person name="Reinhardt R."/>
            <person name="Golyshin P.N."/>
        </authorList>
    </citation>
    <scope>NUCLEOTIDE SEQUENCE [LARGE SCALE GENOMIC DNA]</scope>
</reference>
<evidence type="ECO:0008006" key="4">
    <source>
        <dbReference type="Google" id="ProtNLM"/>
    </source>
</evidence>
<dbReference type="OrthoDB" id="7057177at2"/>
<proteinExistence type="predicted"/>
<dbReference type="NCBIfam" id="NF033768">
    <property type="entry name" value="myxo_SS_tail"/>
    <property type="match status" value="1"/>
</dbReference>